<comment type="caution">
    <text evidence="6">The sequence shown here is derived from an EMBL/GenBank/DDBJ whole genome shotgun (WGS) entry which is preliminary data.</text>
</comment>
<accession>A0A011NI26</accession>
<dbReference type="GO" id="GO:0003723">
    <property type="term" value="F:RNA binding"/>
    <property type="evidence" value="ECO:0007669"/>
    <property type="project" value="InterPro"/>
</dbReference>
<dbReference type="InterPro" id="IPR029026">
    <property type="entry name" value="tRNA_m1G_MTases_N"/>
</dbReference>
<dbReference type="PANTHER" id="PTHR43191">
    <property type="entry name" value="RRNA METHYLTRANSFERASE 3"/>
    <property type="match status" value="1"/>
</dbReference>
<protein>
    <submittedName>
        <fullName evidence="6">23S rRNA (Guanosine-2'-O-)-methyltransferase RlmB</fullName>
        <ecNumber evidence="6">2.1.1.185</ecNumber>
    </submittedName>
</protein>
<evidence type="ECO:0000256" key="3">
    <source>
        <dbReference type="ARBA" id="ARBA00022679"/>
    </source>
</evidence>
<dbReference type="Gene3D" id="3.30.1330.30">
    <property type="match status" value="1"/>
</dbReference>
<proteinExistence type="inferred from homology"/>
<dbReference type="AlphaFoldDB" id="A0A011NI26"/>
<gene>
    <name evidence="6" type="primary">rlmB_1</name>
    <name evidence="6" type="ORF">AW10_00541</name>
</gene>
<dbReference type="EMBL" id="JEMX01000011">
    <property type="protein sequence ID" value="EXI82433.1"/>
    <property type="molecule type" value="Genomic_DNA"/>
</dbReference>
<dbReference type="Pfam" id="PF00588">
    <property type="entry name" value="SpoU_methylase"/>
    <property type="match status" value="1"/>
</dbReference>
<dbReference type="InterPro" id="IPR053888">
    <property type="entry name" value="MRM3-like_sub_bind"/>
</dbReference>
<dbReference type="InterPro" id="IPR029064">
    <property type="entry name" value="Ribosomal_eL30-like_sf"/>
</dbReference>
<dbReference type="PANTHER" id="PTHR43191:SF2">
    <property type="entry name" value="RRNA METHYLTRANSFERASE 3, MITOCHONDRIAL"/>
    <property type="match status" value="1"/>
</dbReference>
<dbReference type="Gene3D" id="3.40.1280.10">
    <property type="match status" value="1"/>
</dbReference>
<evidence type="ECO:0000313" key="7">
    <source>
        <dbReference type="Proteomes" id="UP000021816"/>
    </source>
</evidence>
<keyword evidence="2 6" id="KW-0489">Methyltransferase</keyword>
<dbReference type="EC" id="2.1.1.185" evidence="6"/>
<dbReference type="SUPFAM" id="SSF75217">
    <property type="entry name" value="alpha/beta knot"/>
    <property type="match status" value="1"/>
</dbReference>
<evidence type="ECO:0000259" key="5">
    <source>
        <dbReference type="Pfam" id="PF22435"/>
    </source>
</evidence>
<feature type="domain" description="tRNA/rRNA methyltransferase SpoU type" evidence="4">
    <location>
        <begin position="117"/>
        <end position="252"/>
    </location>
</feature>
<organism evidence="6 7">
    <name type="scientific">Candidatus Accumulibacter appositus</name>
    <dbReference type="NCBI Taxonomy" id="1454003"/>
    <lineage>
        <taxon>Bacteria</taxon>
        <taxon>Pseudomonadati</taxon>
        <taxon>Pseudomonadota</taxon>
        <taxon>Betaproteobacteria</taxon>
        <taxon>Candidatus Accumulibacter</taxon>
    </lineage>
</organism>
<dbReference type="GO" id="GO:0006396">
    <property type="term" value="P:RNA processing"/>
    <property type="evidence" value="ECO:0007669"/>
    <property type="project" value="InterPro"/>
</dbReference>
<evidence type="ECO:0000256" key="1">
    <source>
        <dbReference type="ARBA" id="ARBA00007228"/>
    </source>
</evidence>
<name>A0A011NI26_9PROT</name>
<feature type="domain" description="MRM3-like substrate binding" evidence="5">
    <location>
        <begin position="10"/>
        <end position="99"/>
    </location>
</feature>
<dbReference type="SUPFAM" id="SSF55315">
    <property type="entry name" value="L30e-like"/>
    <property type="match status" value="1"/>
</dbReference>
<reference evidence="6 7" key="1">
    <citation type="submission" date="2014-02" db="EMBL/GenBank/DDBJ databases">
        <title>Expanding our view of genomic diversity in Candidatus Accumulibacter clades.</title>
        <authorList>
            <person name="Skennerton C.T."/>
            <person name="Barr J.J."/>
            <person name="Slater F.R."/>
            <person name="Bond P.L."/>
            <person name="Tyson G.W."/>
        </authorList>
    </citation>
    <scope>NUCLEOTIDE SEQUENCE [LARGE SCALE GENOMIC DNA]</scope>
    <source>
        <strain evidence="7">BA-92</strain>
    </source>
</reference>
<dbReference type="InterPro" id="IPR001537">
    <property type="entry name" value="SpoU_MeTrfase"/>
</dbReference>
<dbReference type="CDD" id="cd18095">
    <property type="entry name" value="SpoU-like_rRNA-MTase"/>
    <property type="match status" value="1"/>
</dbReference>
<sequence>MKRIASRDNAHYKGLLKLSQSSRERRKSGRVLLDGMHLIEAYEASCGVPEEIVVSDSGAGRPENARYLDRRPAGSSISYVADALFKELALVDTPSGIMAVVARPQPAGGGDHAADTVLLDGVQDPGNLGSILRSAAAAGFHQILLSADCAQAWSPKTLRAAMGAHFQLAIHEDRDLSAFLVAYRGQSVATLPAASSSLYSTTLGRPLAWVFGSEGLGVRPLVAAQTSRQLRIPMAAASESLNVAAVAAVCLFETLRQRQVAEPSLGSGPG</sequence>
<evidence type="ECO:0000256" key="2">
    <source>
        <dbReference type="ARBA" id="ARBA00022603"/>
    </source>
</evidence>
<dbReference type="InterPro" id="IPR029028">
    <property type="entry name" value="Alpha/beta_knot_MTases"/>
</dbReference>
<dbReference type="InterPro" id="IPR051259">
    <property type="entry name" value="rRNA_Methyltransferase"/>
</dbReference>
<dbReference type="Pfam" id="PF22435">
    <property type="entry name" value="MRM3-like_sub_bind"/>
    <property type="match status" value="1"/>
</dbReference>
<keyword evidence="3 6" id="KW-0808">Transferase</keyword>
<dbReference type="STRING" id="1454003.AW10_00541"/>
<evidence type="ECO:0000259" key="4">
    <source>
        <dbReference type="Pfam" id="PF00588"/>
    </source>
</evidence>
<evidence type="ECO:0000313" key="6">
    <source>
        <dbReference type="EMBL" id="EXI82433.1"/>
    </source>
</evidence>
<dbReference type="GO" id="GO:0008173">
    <property type="term" value="F:RNA methyltransferase activity"/>
    <property type="evidence" value="ECO:0007669"/>
    <property type="project" value="InterPro"/>
</dbReference>
<dbReference type="GO" id="GO:0032259">
    <property type="term" value="P:methylation"/>
    <property type="evidence" value="ECO:0007669"/>
    <property type="project" value="UniProtKB-KW"/>
</dbReference>
<dbReference type="PATRIC" id="fig|1454003.3.peg.556"/>
<dbReference type="Proteomes" id="UP000021816">
    <property type="component" value="Unassembled WGS sequence"/>
</dbReference>
<comment type="similarity">
    <text evidence="1">Belongs to the class IV-like SAM-binding methyltransferase superfamily. RNA methyltransferase TrmH family.</text>
</comment>